<evidence type="ECO:0000313" key="1">
    <source>
        <dbReference type="EMBL" id="MPN24294.1"/>
    </source>
</evidence>
<protein>
    <submittedName>
        <fullName evidence="1">Uncharacterized protein</fullName>
    </submittedName>
</protein>
<sequence length="155" mass="18029">MGQSAQTSPDCDTQEMLAALPSMAKNEWKQAEDALKSFFYPVCINADGYEVTLVLERVGPYKNMIMVYIGGQFQGKWIAEDCEERRRFMQKKVRSLLTPKQKADYKKLSKRMQKELAQRYHNMEYETYSPQWSSFGALKKHLTTNNQSIRLIKIG</sequence>
<organism evidence="1">
    <name type="scientific">bioreactor metagenome</name>
    <dbReference type="NCBI Taxonomy" id="1076179"/>
    <lineage>
        <taxon>unclassified sequences</taxon>
        <taxon>metagenomes</taxon>
        <taxon>ecological metagenomes</taxon>
    </lineage>
</organism>
<dbReference type="AlphaFoldDB" id="A0A645GK30"/>
<name>A0A645GK30_9ZZZZ</name>
<reference evidence="1" key="1">
    <citation type="submission" date="2019-08" db="EMBL/GenBank/DDBJ databases">
        <authorList>
            <person name="Kucharzyk K."/>
            <person name="Murdoch R.W."/>
            <person name="Higgins S."/>
            <person name="Loffler F."/>
        </authorList>
    </citation>
    <scope>NUCLEOTIDE SEQUENCE</scope>
</reference>
<comment type="caution">
    <text evidence="1">The sequence shown here is derived from an EMBL/GenBank/DDBJ whole genome shotgun (WGS) entry which is preliminary data.</text>
</comment>
<dbReference type="EMBL" id="VSSQ01073102">
    <property type="protein sequence ID" value="MPN24294.1"/>
    <property type="molecule type" value="Genomic_DNA"/>
</dbReference>
<accession>A0A645GK30</accession>
<proteinExistence type="predicted"/>
<gene>
    <name evidence="1" type="ORF">SDC9_171689</name>
</gene>